<evidence type="ECO:0000256" key="12">
    <source>
        <dbReference type="ARBA" id="ARBA00057335"/>
    </source>
</evidence>
<comment type="catalytic activity">
    <reaction evidence="11 14">
        <text>[(1-&gt;4)-alpha-D-galacturonosyl methyl ester](n) + n H2O = [(1-&gt;4)-alpha-D-galacturonosyl](n) + n methanol + n H(+)</text>
        <dbReference type="Rhea" id="RHEA:22380"/>
        <dbReference type="Rhea" id="RHEA-COMP:14570"/>
        <dbReference type="Rhea" id="RHEA-COMP:14573"/>
        <dbReference type="ChEBI" id="CHEBI:15377"/>
        <dbReference type="ChEBI" id="CHEBI:15378"/>
        <dbReference type="ChEBI" id="CHEBI:17790"/>
        <dbReference type="ChEBI" id="CHEBI:140522"/>
        <dbReference type="ChEBI" id="CHEBI:140523"/>
        <dbReference type="EC" id="3.1.1.11"/>
    </reaction>
</comment>
<evidence type="ECO:0000256" key="2">
    <source>
        <dbReference type="ARBA" id="ARBA00005184"/>
    </source>
</evidence>
<organism evidence="16 17">
    <name type="scientific">Phaseolus angularis</name>
    <name type="common">Azuki bean</name>
    <name type="synonym">Vigna angularis</name>
    <dbReference type="NCBI Taxonomy" id="3914"/>
    <lineage>
        <taxon>Eukaryota</taxon>
        <taxon>Viridiplantae</taxon>
        <taxon>Streptophyta</taxon>
        <taxon>Embryophyta</taxon>
        <taxon>Tracheophyta</taxon>
        <taxon>Spermatophyta</taxon>
        <taxon>Magnoliopsida</taxon>
        <taxon>eudicotyledons</taxon>
        <taxon>Gunneridae</taxon>
        <taxon>Pentapetalae</taxon>
        <taxon>rosids</taxon>
        <taxon>fabids</taxon>
        <taxon>Fabales</taxon>
        <taxon>Fabaceae</taxon>
        <taxon>Papilionoideae</taxon>
        <taxon>50 kb inversion clade</taxon>
        <taxon>NPAAA clade</taxon>
        <taxon>indigoferoid/millettioid clade</taxon>
        <taxon>Phaseoleae</taxon>
        <taxon>Vigna</taxon>
    </lineage>
</organism>
<dbReference type="InterPro" id="IPR033131">
    <property type="entry name" value="Pectinesterase_Asp_AS"/>
</dbReference>
<dbReference type="OMA" id="THANILM"/>
<dbReference type="Proteomes" id="UP000053144">
    <property type="component" value="Chromosome 2"/>
</dbReference>
<dbReference type="NCBIfam" id="TIGR01614">
    <property type="entry name" value="PME_inhib"/>
    <property type="match status" value="1"/>
</dbReference>
<dbReference type="UniPathway" id="UPA00545">
    <property type="reaction ID" value="UER00823"/>
</dbReference>
<dbReference type="FunFam" id="2.160.20.10:FF:000001">
    <property type="entry name" value="Pectinesterase"/>
    <property type="match status" value="1"/>
</dbReference>
<dbReference type="EC" id="3.1.1.11" evidence="5 14"/>
<keyword evidence="14" id="KW-0964">Secreted</keyword>
<evidence type="ECO:0000256" key="10">
    <source>
        <dbReference type="ARBA" id="ARBA00023180"/>
    </source>
</evidence>
<keyword evidence="10" id="KW-0325">Glycoprotein</keyword>
<dbReference type="InterPro" id="IPR018040">
    <property type="entry name" value="Pectinesterase_Tyr_AS"/>
</dbReference>
<evidence type="ECO:0000256" key="6">
    <source>
        <dbReference type="ARBA" id="ARBA00022512"/>
    </source>
</evidence>
<comment type="pathway">
    <text evidence="2 14">Glycan metabolism; pectin degradation; 2-dehydro-3-deoxy-D-gluconate from pectin: step 1/5.</text>
</comment>
<evidence type="ECO:0000256" key="5">
    <source>
        <dbReference type="ARBA" id="ARBA00013229"/>
    </source>
</evidence>
<dbReference type="PROSITE" id="PS00503">
    <property type="entry name" value="PECTINESTERASE_2"/>
    <property type="match status" value="1"/>
</dbReference>
<evidence type="ECO:0000256" key="13">
    <source>
        <dbReference type="PROSITE-ProRule" id="PRU10040"/>
    </source>
</evidence>
<dbReference type="STRING" id="3914.A0A0L9TXU0"/>
<keyword evidence="14" id="KW-0961">Cell wall biogenesis/degradation</keyword>
<dbReference type="GO" id="GO:0004857">
    <property type="term" value="F:enzyme inhibitor activity"/>
    <property type="evidence" value="ECO:0007669"/>
    <property type="project" value="InterPro"/>
</dbReference>
<dbReference type="FunFam" id="1.20.140.40:FF:000001">
    <property type="entry name" value="Pectinesterase"/>
    <property type="match status" value="1"/>
</dbReference>
<dbReference type="GO" id="GO:0042545">
    <property type="term" value="P:cell wall modification"/>
    <property type="evidence" value="ECO:0007669"/>
    <property type="project" value="UniProtKB-UniRule"/>
</dbReference>
<dbReference type="KEGG" id="var:108324680"/>
<dbReference type="CDD" id="cd15798">
    <property type="entry name" value="PMEI-like_3"/>
    <property type="match status" value="1"/>
</dbReference>
<dbReference type="OrthoDB" id="2019149at2759"/>
<feature type="chain" id="PRO_5005395022" description="Pectinesterase" evidence="14">
    <location>
        <begin position="23"/>
        <end position="574"/>
    </location>
</feature>
<dbReference type="SUPFAM" id="SSF51126">
    <property type="entry name" value="Pectin lyase-like"/>
    <property type="match status" value="1"/>
</dbReference>
<dbReference type="Gramene" id="KOM35365">
    <property type="protein sequence ID" value="KOM35365"/>
    <property type="gene ID" value="LR48_Vigan02g151500"/>
</dbReference>
<evidence type="ECO:0000256" key="4">
    <source>
        <dbReference type="ARBA" id="ARBA00007786"/>
    </source>
</evidence>
<comment type="similarity">
    <text evidence="3">In the N-terminal section; belongs to the PMEI family.</text>
</comment>
<dbReference type="EMBL" id="CM003372">
    <property type="protein sequence ID" value="KOM35365.1"/>
    <property type="molecule type" value="Genomic_DNA"/>
</dbReference>
<dbReference type="PANTHER" id="PTHR31707">
    <property type="entry name" value="PECTINESTERASE"/>
    <property type="match status" value="1"/>
</dbReference>
<evidence type="ECO:0000256" key="11">
    <source>
        <dbReference type="ARBA" id="ARBA00047928"/>
    </source>
</evidence>
<dbReference type="Pfam" id="PF04043">
    <property type="entry name" value="PMEI"/>
    <property type="match status" value="1"/>
</dbReference>
<dbReference type="InterPro" id="IPR035513">
    <property type="entry name" value="Invertase/methylesterase_inhib"/>
</dbReference>
<keyword evidence="6 14" id="KW-0134">Cell wall</keyword>
<keyword evidence="7 14" id="KW-0378">Hydrolase</keyword>
<evidence type="ECO:0000259" key="15">
    <source>
        <dbReference type="SMART" id="SM00856"/>
    </source>
</evidence>
<evidence type="ECO:0000256" key="9">
    <source>
        <dbReference type="ARBA" id="ARBA00023157"/>
    </source>
</evidence>
<comment type="function">
    <text evidence="12 14">Acts in the modification of cell walls via demethylesterification of cell wall pectin.</text>
</comment>
<evidence type="ECO:0000256" key="14">
    <source>
        <dbReference type="RuleBase" id="RU000589"/>
    </source>
</evidence>
<dbReference type="GO" id="GO:0045490">
    <property type="term" value="P:pectin catabolic process"/>
    <property type="evidence" value="ECO:0007669"/>
    <property type="project" value="UniProtKB-UniRule"/>
</dbReference>
<keyword evidence="9" id="KW-1015">Disulfide bond</keyword>
<evidence type="ECO:0000313" key="16">
    <source>
        <dbReference type="EMBL" id="KOM35365.1"/>
    </source>
</evidence>
<sequence length="574" mass="62664">MANGKVLISSVSLILVVGVAIGVVVVVNKSDSSSDPKVAAQQKNVKVMCEGTEDPKLCHETMSTVKGNTSDPKVYIAAGVEATMQRVIQALNMSDRLKVEHGDKDPGIKMALDDCKDLIQFALDSIESSVNLVRDQNIQAMYDQTPDFRNWLSSIISYQDTCMDGLNNGTNGEKEIKEKLNTDSLDEMGKMTGIVLDIVTNLSNILEKFDLKLNLRPASRRLLELDDEGLPTWFSGADRKLLAAVDKGTAGAPNAVVAKDGSGKFKTVKEAIDSYPNGNTGRFVIYVKAGIYDEYILIPKKSSNILIYGDGPAKTIITGHKNFVDGVKTMQTATFANTAPGFIAKSMTFENTAGAAKHQAVAFRNQGDMSAMFDCAFHGYQDTLYVHANRQFYRNCEISGTIDFIFGASATVIQNSRIIARLPLSNQFNTVTADGTKMKNMATGIVIQNCEIVPEKALYPTRLTVKSYLGRPWKQYARTVVMESNIGDVINAEGWCPWDGTMFLDTLYYAEYANSGPGSNVQGRIKWKGYQGIITKTDAEKFTVGQFLKGGTTGNADDWLKATGVPYAVGFLKS</sequence>
<dbReference type="GO" id="GO:0030599">
    <property type="term" value="F:pectinesterase activity"/>
    <property type="evidence" value="ECO:0007669"/>
    <property type="project" value="UniProtKB-UniRule"/>
</dbReference>
<comment type="similarity">
    <text evidence="4">In the C-terminal section; belongs to the pectinesterase family.</text>
</comment>
<evidence type="ECO:0000256" key="3">
    <source>
        <dbReference type="ARBA" id="ARBA00006027"/>
    </source>
</evidence>
<gene>
    <name evidence="16" type="ORF">LR48_Vigan02g151500</name>
</gene>
<dbReference type="InterPro" id="IPR011050">
    <property type="entry name" value="Pectin_lyase_fold/virulence"/>
</dbReference>
<keyword evidence="14" id="KW-0732">Signal</keyword>
<accession>A0A0L9TXU0</accession>
<evidence type="ECO:0000256" key="1">
    <source>
        <dbReference type="ARBA" id="ARBA00004191"/>
    </source>
</evidence>
<dbReference type="InterPro" id="IPR012334">
    <property type="entry name" value="Pectin_lyas_fold"/>
</dbReference>
<evidence type="ECO:0000256" key="8">
    <source>
        <dbReference type="ARBA" id="ARBA00023085"/>
    </source>
</evidence>
<dbReference type="AlphaFoldDB" id="A0A0L9TXU0"/>
<proteinExistence type="inferred from homology"/>
<dbReference type="SUPFAM" id="SSF101148">
    <property type="entry name" value="Plant invertase/pectin methylesterase inhibitor"/>
    <property type="match status" value="1"/>
</dbReference>
<dbReference type="InterPro" id="IPR006501">
    <property type="entry name" value="Pectinesterase_inhib_dom"/>
</dbReference>
<feature type="active site" evidence="13">
    <location>
        <position position="403"/>
    </location>
</feature>
<keyword evidence="8 14" id="KW-0063">Aspartyl esterase</keyword>
<dbReference type="Pfam" id="PF01095">
    <property type="entry name" value="Pectinesterase"/>
    <property type="match status" value="1"/>
</dbReference>
<name>A0A0L9TXU0_PHAAN</name>
<dbReference type="PROSITE" id="PS00800">
    <property type="entry name" value="PECTINESTERASE_1"/>
    <property type="match status" value="1"/>
</dbReference>
<protein>
    <recommendedName>
        <fullName evidence="5 14">Pectinesterase</fullName>
        <ecNumber evidence="5 14">3.1.1.11</ecNumber>
    </recommendedName>
</protein>
<evidence type="ECO:0000313" key="17">
    <source>
        <dbReference type="Proteomes" id="UP000053144"/>
    </source>
</evidence>
<feature type="signal peptide" evidence="14">
    <location>
        <begin position="1"/>
        <end position="22"/>
    </location>
</feature>
<feature type="domain" description="Pectinesterase inhibitor" evidence="15">
    <location>
        <begin position="40"/>
        <end position="198"/>
    </location>
</feature>
<reference evidence="17" key="1">
    <citation type="journal article" date="2015" name="Proc. Natl. Acad. Sci. U.S.A.">
        <title>Genome sequencing of adzuki bean (Vigna angularis) provides insight into high starch and low fat accumulation and domestication.</title>
        <authorList>
            <person name="Yang K."/>
            <person name="Tian Z."/>
            <person name="Chen C."/>
            <person name="Luo L."/>
            <person name="Zhao B."/>
            <person name="Wang Z."/>
            <person name="Yu L."/>
            <person name="Li Y."/>
            <person name="Sun Y."/>
            <person name="Li W."/>
            <person name="Chen Y."/>
            <person name="Li Y."/>
            <person name="Zhang Y."/>
            <person name="Ai D."/>
            <person name="Zhao J."/>
            <person name="Shang C."/>
            <person name="Ma Y."/>
            <person name="Wu B."/>
            <person name="Wang M."/>
            <person name="Gao L."/>
            <person name="Sun D."/>
            <person name="Zhang P."/>
            <person name="Guo F."/>
            <person name="Wang W."/>
            <person name="Li Y."/>
            <person name="Wang J."/>
            <person name="Varshney R.K."/>
            <person name="Wang J."/>
            <person name="Ling H.Q."/>
            <person name="Wan P."/>
        </authorList>
    </citation>
    <scope>NUCLEOTIDE SEQUENCE</scope>
    <source>
        <strain evidence="17">cv. Jingnong 6</strain>
    </source>
</reference>
<comment type="subcellular location">
    <subcellularLocation>
        <location evidence="1 14">Secreted</location>
        <location evidence="1 14">Cell wall</location>
    </subcellularLocation>
</comment>
<evidence type="ECO:0000256" key="7">
    <source>
        <dbReference type="ARBA" id="ARBA00022801"/>
    </source>
</evidence>
<dbReference type="SMART" id="SM00856">
    <property type="entry name" value="PMEI"/>
    <property type="match status" value="1"/>
</dbReference>
<dbReference type="InterPro" id="IPR000070">
    <property type="entry name" value="Pectinesterase_cat"/>
</dbReference>
<dbReference type="Gene3D" id="2.160.20.10">
    <property type="entry name" value="Single-stranded right-handed beta-helix, Pectin lyase-like"/>
    <property type="match status" value="1"/>
</dbReference>
<dbReference type="Gene3D" id="1.20.140.40">
    <property type="entry name" value="Invertase/pectin methylesterase inhibitor family protein"/>
    <property type="match status" value="1"/>
</dbReference>